<feature type="region of interest" description="Disordered" evidence="1">
    <location>
        <begin position="158"/>
        <end position="192"/>
    </location>
</feature>
<organism evidence="2 3">
    <name type="scientific">Venturia inaequalis</name>
    <name type="common">Apple scab fungus</name>
    <dbReference type="NCBI Taxonomy" id="5025"/>
    <lineage>
        <taxon>Eukaryota</taxon>
        <taxon>Fungi</taxon>
        <taxon>Dikarya</taxon>
        <taxon>Ascomycota</taxon>
        <taxon>Pezizomycotina</taxon>
        <taxon>Dothideomycetes</taxon>
        <taxon>Pleosporomycetidae</taxon>
        <taxon>Venturiales</taxon>
        <taxon>Venturiaceae</taxon>
        <taxon>Venturia</taxon>
    </lineage>
</organism>
<reference evidence="2 3" key="1">
    <citation type="submission" date="2019-11" db="EMBL/GenBank/DDBJ databases">
        <title>Venturia inaequalis Genome Resource.</title>
        <authorList>
            <person name="Lichtner F.J."/>
        </authorList>
    </citation>
    <scope>NUCLEOTIDE SEQUENCE [LARGE SCALE GENOMIC DNA]</scope>
    <source>
        <strain evidence="2">Bline_iso_100314</strain>
    </source>
</reference>
<sequence>MPPPPSTPSPRRFITSKPPKEKATPKPTSNLRFQSNSTPQRPEQPPLTRPSPAQFATPKPRASQQFNATPKFAFVKPKRRDVPIRSPPKSRPAIIQPRQESFGEVIEDASQEDADDDAMIMDSVETRLEEEVQDHPSSPKRPRLSAFEHATPRRFVFGNSASVGTSNKQQSHTTSRPQFIMPPSQPVEQSEPLPEVFSPHRRKEKFVPGGMASTARQWIIDASQMHSFTHSRRSLANTAPELTPVQVLETTGSVRDGMLLVKGKIDGREVKLILPGHGKKKGDPKAGDIVGIGHIRWDMEIAGDVWIVCVEWKAVEG</sequence>
<feature type="compositionally biased region" description="Polar residues" evidence="1">
    <location>
        <begin position="29"/>
        <end position="41"/>
    </location>
</feature>
<proteinExistence type="predicted"/>
<gene>
    <name evidence="2" type="ORF">BLS_008282</name>
</gene>
<protein>
    <submittedName>
        <fullName evidence="2">Uncharacterized protein</fullName>
    </submittedName>
</protein>
<feature type="compositionally biased region" description="Polar residues" evidence="1">
    <location>
        <begin position="159"/>
        <end position="177"/>
    </location>
</feature>
<evidence type="ECO:0000313" key="2">
    <source>
        <dbReference type="EMBL" id="KAE9964477.1"/>
    </source>
</evidence>
<accession>A0A8H3U7B9</accession>
<feature type="region of interest" description="Disordered" evidence="1">
    <location>
        <begin position="1"/>
        <end position="102"/>
    </location>
</feature>
<dbReference type="EMBL" id="WNWQ01000696">
    <property type="protein sequence ID" value="KAE9964477.1"/>
    <property type="molecule type" value="Genomic_DNA"/>
</dbReference>
<comment type="caution">
    <text evidence="2">The sequence shown here is derived from an EMBL/GenBank/DDBJ whole genome shotgun (WGS) entry which is preliminary data.</text>
</comment>
<evidence type="ECO:0000256" key="1">
    <source>
        <dbReference type="SAM" id="MobiDB-lite"/>
    </source>
</evidence>
<dbReference type="Proteomes" id="UP000433883">
    <property type="component" value="Unassembled WGS sequence"/>
</dbReference>
<evidence type="ECO:0000313" key="3">
    <source>
        <dbReference type="Proteomes" id="UP000433883"/>
    </source>
</evidence>
<name>A0A8H3U7B9_VENIN</name>
<dbReference type="AlphaFoldDB" id="A0A8H3U7B9"/>